<evidence type="ECO:0000313" key="3">
    <source>
        <dbReference type="Proteomes" id="UP000218437"/>
    </source>
</evidence>
<accession>A0A290WZA0</accession>
<proteinExistence type="predicted"/>
<reference evidence="2 3" key="1">
    <citation type="submission" date="2017-09" db="EMBL/GenBank/DDBJ databases">
        <title>Complete genome sequence of Janthinobacterium svalbardensis PAMC 27463.</title>
        <authorList>
            <person name="Cho Y.-J."/>
            <person name="Cho A."/>
            <person name="Kim O.-S."/>
            <person name="Lee J.-I."/>
        </authorList>
    </citation>
    <scope>NUCLEOTIDE SEQUENCE [LARGE SCALE GENOMIC DNA]</scope>
    <source>
        <strain evidence="2 3">PAMC 27463</strain>
    </source>
</reference>
<feature type="signal peptide" evidence="1">
    <location>
        <begin position="1"/>
        <end position="28"/>
    </location>
</feature>
<name>A0A290WZA0_9BURK</name>
<dbReference type="KEGG" id="jsv:CNX70_18560"/>
<keyword evidence="3" id="KW-1185">Reference proteome</keyword>
<evidence type="ECO:0000313" key="2">
    <source>
        <dbReference type="EMBL" id="ATD61936.1"/>
    </source>
</evidence>
<gene>
    <name evidence="2" type="ORF">CNX70_18560</name>
</gene>
<protein>
    <submittedName>
        <fullName evidence="2">Uncharacterized protein</fullName>
    </submittedName>
</protein>
<dbReference type="RefSeq" id="WP_096235990.1">
    <property type="nucleotide sequence ID" value="NZ_CP023422.1"/>
</dbReference>
<dbReference type="AlphaFoldDB" id="A0A290WZA0"/>
<organism evidence="2 3">
    <name type="scientific">Janthinobacterium svalbardensis</name>
    <dbReference type="NCBI Taxonomy" id="368607"/>
    <lineage>
        <taxon>Bacteria</taxon>
        <taxon>Pseudomonadati</taxon>
        <taxon>Pseudomonadota</taxon>
        <taxon>Betaproteobacteria</taxon>
        <taxon>Burkholderiales</taxon>
        <taxon>Oxalobacteraceae</taxon>
        <taxon>Janthinobacterium</taxon>
    </lineage>
</organism>
<dbReference type="EMBL" id="CP023422">
    <property type="protein sequence ID" value="ATD61936.1"/>
    <property type="molecule type" value="Genomic_DNA"/>
</dbReference>
<keyword evidence="1" id="KW-0732">Signal</keyword>
<feature type="chain" id="PRO_5012335255" evidence="1">
    <location>
        <begin position="29"/>
        <end position="126"/>
    </location>
</feature>
<sequence length="126" mass="13440">MLRAFPSLFRLISLFLVMTIMSSGMVMAAYVCPQLTTSPVQARLMAGMPCADMDKESPAQCAEYKSGAKASSDHLSSPPVLAPISVAFITPASALIVPTKVEAVLTDIIALPGTDPPYLQTQRLRI</sequence>
<dbReference type="Proteomes" id="UP000218437">
    <property type="component" value="Chromosome"/>
</dbReference>
<evidence type="ECO:0000256" key="1">
    <source>
        <dbReference type="SAM" id="SignalP"/>
    </source>
</evidence>